<dbReference type="Gramene" id="rna-AYBTSS11_LOCUS28890">
    <property type="protein sequence ID" value="CAJ1976747.1"/>
    <property type="gene ID" value="gene-AYBTSS11_LOCUS28890"/>
</dbReference>
<dbReference type="EMBL" id="OY731407">
    <property type="protein sequence ID" value="CAJ1976747.1"/>
    <property type="molecule type" value="Genomic_DNA"/>
</dbReference>
<name>A0AA86W1P3_9FABA</name>
<feature type="chain" id="PRO_5041663153" evidence="2">
    <location>
        <begin position="26"/>
        <end position="83"/>
    </location>
</feature>
<feature type="region of interest" description="Disordered" evidence="1">
    <location>
        <begin position="46"/>
        <end position="83"/>
    </location>
</feature>
<reference evidence="3" key="1">
    <citation type="submission" date="2023-10" db="EMBL/GenBank/DDBJ databases">
        <authorList>
            <person name="Domelevo Entfellner J.-B."/>
        </authorList>
    </citation>
    <scope>NUCLEOTIDE SEQUENCE</scope>
</reference>
<sequence>MASKWKKAKVALGLNLCMFVPRTLDDDSPPHTVVSERLSDAALLSPASWNTSSSRPTTPLSSFHGLKLSKSSSKSSKHSDLPD</sequence>
<evidence type="ECO:0000256" key="2">
    <source>
        <dbReference type="SAM" id="SignalP"/>
    </source>
</evidence>
<dbReference type="AlphaFoldDB" id="A0AA86W1P3"/>
<evidence type="ECO:0000256" key="1">
    <source>
        <dbReference type="SAM" id="MobiDB-lite"/>
    </source>
</evidence>
<organism evidence="3 4">
    <name type="scientific">Sphenostylis stenocarpa</name>
    <dbReference type="NCBI Taxonomy" id="92480"/>
    <lineage>
        <taxon>Eukaryota</taxon>
        <taxon>Viridiplantae</taxon>
        <taxon>Streptophyta</taxon>
        <taxon>Embryophyta</taxon>
        <taxon>Tracheophyta</taxon>
        <taxon>Spermatophyta</taxon>
        <taxon>Magnoliopsida</taxon>
        <taxon>eudicotyledons</taxon>
        <taxon>Gunneridae</taxon>
        <taxon>Pentapetalae</taxon>
        <taxon>rosids</taxon>
        <taxon>fabids</taxon>
        <taxon>Fabales</taxon>
        <taxon>Fabaceae</taxon>
        <taxon>Papilionoideae</taxon>
        <taxon>50 kb inversion clade</taxon>
        <taxon>NPAAA clade</taxon>
        <taxon>indigoferoid/millettioid clade</taxon>
        <taxon>Phaseoleae</taxon>
        <taxon>Sphenostylis</taxon>
    </lineage>
</organism>
<evidence type="ECO:0000313" key="3">
    <source>
        <dbReference type="EMBL" id="CAJ1976747.1"/>
    </source>
</evidence>
<keyword evidence="2" id="KW-0732">Signal</keyword>
<accession>A0AA86W1P3</accession>
<protein>
    <submittedName>
        <fullName evidence="3">Uncharacterized protein</fullName>
    </submittedName>
</protein>
<dbReference type="Proteomes" id="UP001189624">
    <property type="component" value="Chromosome 10"/>
</dbReference>
<proteinExistence type="predicted"/>
<keyword evidence="4" id="KW-1185">Reference proteome</keyword>
<feature type="compositionally biased region" description="Low complexity" evidence="1">
    <location>
        <begin position="51"/>
        <end position="74"/>
    </location>
</feature>
<feature type="signal peptide" evidence="2">
    <location>
        <begin position="1"/>
        <end position="25"/>
    </location>
</feature>
<evidence type="ECO:0000313" key="4">
    <source>
        <dbReference type="Proteomes" id="UP001189624"/>
    </source>
</evidence>
<gene>
    <name evidence="3" type="ORF">AYBTSS11_LOCUS28890</name>
</gene>